<evidence type="ECO:0000313" key="2">
    <source>
        <dbReference type="Proteomes" id="UP000284006"/>
    </source>
</evidence>
<proteinExistence type="predicted"/>
<protein>
    <submittedName>
        <fullName evidence="1">Uncharacterized protein</fullName>
    </submittedName>
</protein>
<dbReference type="AlphaFoldDB" id="A0A418XDX2"/>
<keyword evidence="2" id="KW-1185">Reference proteome</keyword>
<dbReference type="EMBL" id="QYUP01000158">
    <property type="protein sequence ID" value="RJG10695.1"/>
    <property type="molecule type" value="Genomic_DNA"/>
</dbReference>
<accession>A0A418XDX2</accession>
<sequence>MLSFMVWLLVLFLCWPLALLALVLWPLAWLVTLPFRLIGITFDAMFELLRAIVMLPARILGSAPGR</sequence>
<reference evidence="1 2" key="1">
    <citation type="submission" date="2018-09" db="EMBL/GenBank/DDBJ databases">
        <authorList>
            <person name="Zhu H."/>
        </authorList>
    </citation>
    <scope>NUCLEOTIDE SEQUENCE [LARGE SCALE GENOMIC DNA]</scope>
    <source>
        <strain evidence="1 2">K1S02-61</strain>
    </source>
</reference>
<evidence type="ECO:0000313" key="1">
    <source>
        <dbReference type="EMBL" id="RJG10695.1"/>
    </source>
</evidence>
<dbReference type="OrthoDB" id="8760024at2"/>
<gene>
    <name evidence="1" type="ORF">D3872_21765</name>
</gene>
<dbReference type="Proteomes" id="UP000284006">
    <property type="component" value="Unassembled WGS sequence"/>
</dbReference>
<name>A0A418XDX2_9BURK</name>
<organism evidence="1 2">
    <name type="scientific">Massilia cavernae</name>
    <dbReference type="NCBI Taxonomy" id="2320864"/>
    <lineage>
        <taxon>Bacteria</taxon>
        <taxon>Pseudomonadati</taxon>
        <taxon>Pseudomonadota</taxon>
        <taxon>Betaproteobacteria</taxon>
        <taxon>Burkholderiales</taxon>
        <taxon>Oxalobacteraceae</taxon>
        <taxon>Telluria group</taxon>
        <taxon>Massilia</taxon>
    </lineage>
</organism>
<dbReference type="RefSeq" id="WP_119812756.1">
    <property type="nucleotide sequence ID" value="NZ_QYUP01000158.1"/>
</dbReference>
<comment type="caution">
    <text evidence="1">The sequence shown here is derived from an EMBL/GenBank/DDBJ whole genome shotgun (WGS) entry which is preliminary data.</text>
</comment>